<evidence type="ECO:0000313" key="10">
    <source>
        <dbReference type="Proteomes" id="UP000735302"/>
    </source>
</evidence>
<keyword evidence="3" id="KW-0127">Catecholamine biosynthesis</keyword>
<dbReference type="Gene3D" id="1.20.1340.10">
    <property type="entry name" value="dopa decarboxylase, N-terminal domain"/>
    <property type="match status" value="1"/>
</dbReference>
<sequence>MDAAEFRTRGREMVDYIADYLETVSSRTPLPDIKPGYLRELIPDTAPTEGENWDAVMEDIDRVIMPGVTHWHCPQFHAYYPSANSFPALLGDMLSGGLGCIGFTWVGMSEKKQEKGHNSKSFDQINLKLTQIEVHSSTTSQRNPRGDRYIFSSATAAN</sequence>
<dbReference type="GO" id="GO:0006520">
    <property type="term" value="P:amino acid metabolic process"/>
    <property type="evidence" value="ECO:0007669"/>
    <property type="project" value="InterPro"/>
</dbReference>
<reference evidence="9 10" key="1">
    <citation type="journal article" date="2021" name="Elife">
        <title>Chloroplast acquisition without the gene transfer in kleptoplastic sea slugs, Plakobranchus ocellatus.</title>
        <authorList>
            <person name="Maeda T."/>
            <person name="Takahashi S."/>
            <person name="Yoshida T."/>
            <person name="Shimamura S."/>
            <person name="Takaki Y."/>
            <person name="Nagai Y."/>
            <person name="Toyoda A."/>
            <person name="Suzuki Y."/>
            <person name="Arimoto A."/>
            <person name="Ishii H."/>
            <person name="Satoh N."/>
            <person name="Nishiyama T."/>
            <person name="Hasebe M."/>
            <person name="Maruyama T."/>
            <person name="Minagawa J."/>
            <person name="Obokata J."/>
            <person name="Shigenobu S."/>
        </authorList>
    </citation>
    <scope>NUCLEOTIDE SEQUENCE [LARGE SCALE GENOMIC DNA]</scope>
</reference>
<evidence type="ECO:0000256" key="4">
    <source>
        <dbReference type="ARBA" id="ARBA00022793"/>
    </source>
</evidence>
<evidence type="ECO:0000256" key="1">
    <source>
        <dbReference type="ARBA" id="ARBA00001933"/>
    </source>
</evidence>
<evidence type="ECO:0000256" key="5">
    <source>
        <dbReference type="ARBA" id="ARBA00022898"/>
    </source>
</evidence>
<keyword evidence="5" id="KW-0663">Pyridoxal phosphate</keyword>
<keyword evidence="4" id="KW-0210">Decarboxylase</keyword>
<dbReference type="FunFam" id="1.20.1340.10:FF:000001">
    <property type="entry name" value="Histidine decarboxylase"/>
    <property type="match status" value="1"/>
</dbReference>
<proteinExistence type="predicted"/>
<comment type="subunit">
    <text evidence="2">Homodimer.</text>
</comment>
<dbReference type="AlphaFoldDB" id="A0AAV4B055"/>
<dbReference type="InterPro" id="IPR015424">
    <property type="entry name" value="PyrdxlP-dep_Trfase"/>
</dbReference>
<dbReference type="GO" id="GO:0005737">
    <property type="term" value="C:cytoplasm"/>
    <property type="evidence" value="ECO:0007669"/>
    <property type="project" value="TreeGrafter"/>
</dbReference>
<protein>
    <recommendedName>
        <fullName evidence="7">Aromatic-L-amino-acid decarboxylase</fullName>
        <ecNumber evidence="6">4.1.1.28</ecNumber>
    </recommendedName>
    <alternativeName>
        <fullName evidence="8">DOPA decarboxylase</fullName>
    </alternativeName>
</protein>
<dbReference type="EC" id="4.1.1.28" evidence="6"/>
<dbReference type="InterPro" id="IPR010977">
    <property type="entry name" value="Aromatic_deC"/>
</dbReference>
<dbReference type="SUPFAM" id="SSF53383">
    <property type="entry name" value="PLP-dependent transferases"/>
    <property type="match status" value="1"/>
</dbReference>
<dbReference type="PANTHER" id="PTHR11999:SF167">
    <property type="entry name" value="AROMATIC-L-AMINO-ACID DECARBOXYLASE"/>
    <property type="match status" value="1"/>
</dbReference>
<evidence type="ECO:0000256" key="8">
    <source>
        <dbReference type="ARBA" id="ARBA00041275"/>
    </source>
</evidence>
<evidence type="ECO:0000313" key="9">
    <source>
        <dbReference type="EMBL" id="GFO16796.1"/>
    </source>
</evidence>
<evidence type="ECO:0000256" key="2">
    <source>
        <dbReference type="ARBA" id="ARBA00011738"/>
    </source>
</evidence>
<comment type="caution">
    <text evidence="9">The sequence shown here is derived from an EMBL/GenBank/DDBJ whole genome shotgun (WGS) entry which is preliminary data.</text>
</comment>
<accession>A0AAV4B055</accession>
<keyword evidence="10" id="KW-1185">Reference proteome</keyword>
<dbReference type="PRINTS" id="PR00800">
    <property type="entry name" value="YHDCRBOXLASE"/>
</dbReference>
<keyword evidence="4" id="KW-0456">Lyase</keyword>
<dbReference type="GO" id="GO:0030170">
    <property type="term" value="F:pyridoxal phosphate binding"/>
    <property type="evidence" value="ECO:0007669"/>
    <property type="project" value="InterPro"/>
</dbReference>
<name>A0AAV4B055_9GAST</name>
<dbReference type="Pfam" id="PF00282">
    <property type="entry name" value="Pyridoxal_deC"/>
    <property type="match status" value="1"/>
</dbReference>
<dbReference type="InterPro" id="IPR002129">
    <property type="entry name" value="PyrdxlP-dep_de-COase"/>
</dbReference>
<dbReference type="EMBL" id="BLXT01004716">
    <property type="protein sequence ID" value="GFO16796.1"/>
    <property type="molecule type" value="Genomic_DNA"/>
</dbReference>
<dbReference type="GO" id="GO:0004058">
    <property type="term" value="F:aromatic-L-amino-acid decarboxylase activity"/>
    <property type="evidence" value="ECO:0007669"/>
    <property type="project" value="UniProtKB-EC"/>
</dbReference>
<dbReference type="GO" id="GO:0019752">
    <property type="term" value="P:carboxylic acid metabolic process"/>
    <property type="evidence" value="ECO:0007669"/>
    <property type="project" value="InterPro"/>
</dbReference>
<gene>
    <name evidence="9" type="ORF">PoB_004330100</name>
</gene>
<evidence type="ECO:0000256" key="6">
    <source>
        <dbReference type="ARBA" id="ARBA00038886"/>
    </source>
</evidence>
<comment type="cofactor">
    <cofactor evidence="1">
        <name>pyridoxal 5'-phosphate</name>
        <dbReference type="ChEBI" id="CHEBI:597326"/>
    </cofactor>
</comment>
<dbReference type="GO" id="GO:0042423">
    <property type="term" value="P:catecholamine biosynthetic process"/>
    <property type="evidence" value="ECO:0007669"/>
    <property type="project" value="UniProtKB-KW"/>
</dbReference>
<evidence type="ECO:0000256" key="3">
    <source>
        <dbReference type="ARBA" id="ARBA00022584"/>
    </source>
</evidence>
<dbReference type="PANTHER" id="PTHR11999">
    <property type="entry name" value="GROUP II PYRIDOXAL-5-PHOSPHATE DECARBOXYLASE"/>
    <property type="match status" value="1"/>
</dbReference>
<evidence type="ECO:0000256" key="7">
    <source>
        <dbReference type="ARBA" id="ARBA00040968"/>
    </source>
</evidence>
<dbReference type="Proteomes" id="UP000735302">
    <property type="component" value="Unassembled WGS sequence"/>
</dbReference>
<organism evidence="9 10">
    <name type="scientific">Plakobranchus ocellatus</name>
    <dbReference type="NCBI Taxonomy" id="259542"/>
    <lineage>
        <taxon>Eukaryota</taxon>
        <taxon>Metazoa</taxon>
        <taxon>Spiralia</taxon>
        <taxon>Lophotrochozoa</taxon>
        <taxon>Mollusca</taxon>
        <taxon>Gastropoda</taxon>
        <taxon>Heterobranchia</taxon>
        <taxon>Euthyneura</taxon>
        <taxon>Panpulmonata</taxon>
        <taxon>Sacoglossa</taxon>
        <taxon>Placobranchoidea</taxon>
        <taxon>Plakobranchidae</taxon>
        <taxon>Plakobranchus</taxon>
    </lineage>
</organism>